<dbReference type="InterPro" id="IPR051213">
    <property type="entry name" value="START_lipid_transfer"/>
</dbReference>
<feature type="transmembrane region" description="Helical" evidence="2">
    <location>
        <begin position="1579"/>
        <end position="1595"/>
    </location>
</feature>
<dbReference type="EMBL" id="BRXY01000348">
    <property type="protein sequence ID" value="GMH88842.1"/>
    <property type="molecule type" value="Genomic_DNA"/>
</dbReference>
<reference evidence="4" key="1">
    <citation type="journal article" date="2023" name="Commun. Biol.">
        <title>Genome analysis of Parmales, the sister group of diatoms, reveals the evolutionary specialization of diatoms from phago-mixotrophs to photoautotrophs.</title>
        <authorList>
            <person name="Ban H."/>
            <person name="Sato S."/>
            <person name="Yoshikawa S."/>
            <person name="Yamada K."/>
            <person name="Nakamura Y."/>
            <person name="Ichinomiya M."/>
            <person name="Sato N."/>
            <person name="Blanc-Mathieu R."/>
            <person name="Endo H."/>
            <person name="Kuwata A."/>
            <person name="Ogata H."/>
        </authorList>
    </citation>
    <scope>NUCLEOTIDE SEQUENCE [LARGE SCALE GENOMIC DNA]</scope>
    <source>
        <strain evidence="4">NIES 3701</strain>
    </source>
</reference>
<comment type="caution">
    <text evidence="3">The sequence shown here is derived from an EMBL/GenBank/DDBJ whole genome shotgun (WGS) entry which is preliminary data.</text>
</comment>
<feature type="transmembrane region" description="Helical" evidence="2">
    <location>
        <begin position="1642"/>
        <end position="1665"/>
    </location>
</feature>
<dbReference type="OrthoDB" id="5403181at2759"/>
<feature type="region of interest" description="Disordered" evidence="1">
    <location>
        <begin position="1"/>
        <end position="29"/>
    </location>
</feature>
<keyword evidence="2" id="KW-1133">Transmembrane helix</keyword>
<proteinExistence type="predicted"/>
<evidence type="ECO:0000313" key="3">
    <source>
        <dbReference type="EMBL" id="GMH88842.1"/>
    </source>
</evidence>
<gene>
    <name evidence="3" type="ORF">TrST_g3649</name>
</gene>
<keyword evidence="2" id="KW-0472">Membrane</keyword>
<evidence type="ECO:0000256" key="2">
    <source>
        <dbReference type="SAM" id="Phobius"/>
    </source>
</evidence>
<dbReference type="Proteomes" id="UP001165085">
    <property type="component" value="Unassembled WGS sequence"/>
</dbReference>
<keyword evidence="2" id="KW-0812">Transmembrane</keyword>
<dbReference type="InterPro" id="IPR023393">
    <property type="entry name" value="START-like_dom_sf"/>
</dbReference>
<name>A0A9W7BEA7_9STRA</name>
<dbReference type="PANTHER" id="PTHR19308:SF14">
    <property type="entry name" value="START DOMAIN-CONTAINING PROTEIN"/>
    <property type="match status" value="1"/>
</dbReference>
<protein>
    <submittedName>
        <fullName evidence="3">Uncharacterized protein</fullName>
    </submittedName>
</protein>
<feature type="transmembrane region" description="Helical" evidence="2">
    <location>
        <begin position="1550"/>
        <end position="1573"/>
    </location>
</feature>
<sequence>MSQLGEEDDARARPPPHKTLAKPLRPSDPDVVRNADGILAKNQVTNNVTFTTNIHEEPNVLLDSLLGDQISTANRRLYQEVIKEESDGTIVTYWSFMLDEVTAAHTVLRMVKSQKVQDNDEIRIQVSSVDEEKELEDSTLPSPFPTVAKNFQLLLNEGTIILEPLSLGQTSFTFIAQASLGVPEEKKDYIASRKASSTSSLRRSTPKNSFIQRATNFGFSSGPDLAKIGFGVIKAEELFNKIASMLYDRFKKEDVIDKRMKEDFIANVPSAPALTPPEEDLIKKSLDLAKGLSMAKRVVGTVREPVENFFHRSDEGAGWAKSVAKIHCPAIIFFAELWLLDAFERKVNHKGEAIYDVIRNIDGTRAMQYSRSISLPRGFQDRLFQAWMTWAIIHEGGRRTFVIAFAPLAEYGGTQHPISGTEKMTLASSSGVHIVKEITDHICEWTRAQRVDLNIALSASMLDFLAKQQLAQSNVLQEKHMRNGKEVDREVRDALAVIMIEERGTKLMEDQVVVFDRCLSLLGDGEDQGWKSIKSPSPDVEMKMKYFPPKNGERSIGTGKAVGVIDCTAEEVAAWVMDYTGIERMRVDVEEGNLARLELRHLKRLNENTVATIKIMPIMFDNREAIVRQIWKSDEEGVIIAIESVDYNVDYGASFRKTRAHMKGLWKVKNLNDLNGVHQCHATLIHWVDAGGNVPVWVTNSKITNFLNAVQHAIQLFRQDKKIDTATAKEFHTSLTSWQGEEYSKEDDALLQRVCDKFEESLKVEALLEEDRRSSFLRNLLDRRKHAGWKQLKSPDIFVKMEVVYEEGGSTSAVGRATTTVDATILDCAAWELTRMTRQRVKEHRKVGGLERKVVKLTDHSHIYYYARDFGIKTFALREWLTKCVWKMLDENTMIVGFEDITDDNFSPGAGKDYVRATSGALWKYKRLPEIEGVPQTSVTYVQQVDLKGFIPKAVANSWATKYLLSVSRMREKFDRSLDIDASRRAVLVQRILGEDLVSSDLGDSTLEQFEDFFEDKPRSERPTTPFGMADSMVYASKLGGHAWGRTSVNVSAGLEDVAAFIWDFGSRANMEISRDIERTIEEGKDRGFRKLVTRRHELSSKHGSHHRDRTFASEMTLTRVDTDTIILRFSPVDGEKKNIRRSTVKARGSFAKRNTSTVDAKETVAIRLKRIDGRRISLDYVCDLAVGSSVSQTASQAFVEQRLGEVAETSIYFQRLLPLSDYAVEDGKALGHDLLWKVGSSKKKRITRLKDAFTKSRALRELSDAHPYILSMMTPALRGNLSLSRTVRTKLVCLSEAEAIQIGKNLILCLKSKKLISAGVDQWRVQNRAVKELMEEHEWFQAMTAVLGRGIVKAAAWGLMWRVVVGAVLSMSDLITDILVLKEYWEGGEATLLFRNLTLASLLTSIVLQLFVVLIQNRKKKVSKILMEVGIVLLGMKSPWDAYRVASGVEKDTHSQFDPIIEMTINKCIEMFAESLPGIMIQLSSIIKSLNTEGGTISYVAVISLCLSTFTTGFVSATISYDLDTNPASRATVPDFYGYIPDSKRKRSILFLTMINMAAAQAVLKSLLVISLGNISSVHAWSYLLADMVLYFGYRILRRDFTYWTPFYGVLGFVVSFWARFMNKIIADYTATIHFRHPKELGGLYFSMNSISPLVGMVVLLTLMEERIFNDATKEILTNVTTLLGVAQLTLTSVFLSLINGNFRHTFYSLMTGVQQTQNTFLTGEDREKAQVFSYHESHWKPIEDKIEKWIRSSWHRWEMEKPEWFNDDFKDNVPGHMIPKRSERRQEREREVADIEPDKNAIPVRRGSFLVNALAKKSKKVAPAANRSTKIDIEAFKREIIKSGSVF</sequence>
<dbReference type="PANTHER" id="PTHR19308">
    <property type="entry name" value="PHOSPHATIDYLCHOLINE TRANSFER PROTEIN"/>
    <property type="match status" value="1"/>
</dbReference>
<keyword evidence="4" id="KW-1185">Reference proteome</keyword>
<dbReference type="SUPFAM" id="SSF55961">
    <property type="entry name" value="Bet v1-like"/>
    <property type="match status" value="2"/>
</dbReference>
<evidence type="ECO:0000256" key="1">
    <source>
        <dbReference type="SAM" id="MobiDB-lite"/>
    </source>
</evidence>
<evidence type="ECO:0000313" key="4">
    <source>
        <dbReference type="Proteomes" id="UP001165085"/>
    </source>
</evidence>
<feature type="transmembrane region" description="Helical" evidence="2">
    <location>
        <begin position="1677"/>
        <end position="1700"/>
    </location>
</feature>
<accession>A0A9W7BEA7</accession>
<organism evidence="3 4">
    <name type="scientific">Triparma strigata</name>
    <dbReference type="NCBI Taxonomy" id="1606541"/>
    <lineage>
        <taxon>Eukaryota</taxon>
        <taxon>Sar</taxon>
        <taxon>Stramenopiles</taxon>
        <taxon>Ochrophyta</taxon>
        <taxon>Bolidophyceae</taxon>
        <taxon>Parmales</taxon>
        <taxon>Triparmaceae</taxon>
        <taxon>Triparma</taxon>
    </lineage>
</organism>
<feature type="transmembrane region" description="Helical" evidence="2">
    <location>
        <begin position="1394"/>
        <end position="1416"/>
    </location>
</feature>
<feature type="transmembrane region" description="Helical" evidence="2">
    <location>
        <begin position="1602"/>
        <end position="1622"/>
    </location>
</feature>
<dbReference type="Gene3D" id="3.30.530.20">
    <property type="match status" value="2"/>
</dbReference>